<dbReference type="InterPro" id="IPR036291">
    <property type="entry name" value="NAD(P)-bd_dom_sf"/>
</dbReference>
<comment type="caution">
    <text evidence="3">The sequence shown here is derived from an EMBL/GenBank/DDBJ whole genome shotgun (WGS) entry which is preliminary data.</text>
</comment>
<dbReference type="Gene3D" id="3.40.50.720">
    <property type="entry name" value="NAD(P)-binding Rossmann-like Domain"/>
    <property type="match status" value="1"/>
</dbReference>
<dbReference type="PANTHER" id="PTHR43708">
    <property type="entry name" value="CONSERVED EXPRESSED OXIDOREDUCTASE (EUROFUNG)"/>
    <property type="match status" value="1"/>
</dbReference>
<keyword evidence="3" id="KW-0560">Oxidoreductase</keyword>
<accession>A0AAE8LVQ5</accession>
<dbReference type="EMBL" id="OKRC01000003">
    <property type="protein sequence ID" value="SPE20356.1"/>
    <property type="molecule type" value="Genomic_DNA"/>
</dbReference>
<protein>
    <submittedName>
        <fullName evidence="3">Oxidoreductase YceM</fullName>
        <ecNumber evidence="3">1.-.-.-</ecNumber>
    </submittedName>
</protein>
<gene>
    <name evidence="3" type="primary">yceM</name>
    <name evidence="3" type="ORF">LAS9267_00738</name>
</gene>
<dbReference type="EC" id="1.-.-.-" evidence="3"/>
<dbReference type="GO" id="GO:0016491">
    <property type="term" value="F:oxidoreductase activity"/>
    <property type="evidence" value="ECO:0007669"/>
    <property type="project" value="UniProtKB-KW"/>
</dbReference>
<dbReference type="RefSeq" id="WP_025016278.1">
    <property type="nucleotide sequence ID" value="NZ_JAJJOI010000001.1"/>
</dbReference>
<proteinExistence type="predicted"/>
<dbReference type="GO" id="GO:0000166">
    <property type="term" value="F:nucleotide binding"/>
    <property type="evidence" value="ECO:0007669"/>
    <property type="project" value="InterPro"/>
</dbReference>
<dbReference type="PANTHER" id="PTHR43708:SF4">
    <property type="entry name" value="OXIDOREDUCTASE YCEM-RELATED"/>
    <property type="match status" value="1"/>
</dbReference>
<reference evidence="3 4" key="1">
    <citation type="submission" date="2018-02" db="EMBL/GenBank/DDBJ databases">
        <authorList>
            <person name="Rodrigo-Torres L."/>
            <person name="Arahal R. D."/>
            <person name="Lucena T."/>
        </authorList>
    </citation>
    <scope>NUCLEOTIDE SEQUENCE [LARGE SCALE GENOMIC DNA]</scope>
    <source>
        <strain evidence="3 4">CECT 9267</strain>
    </source>
</reference>
<name>A0AAE8LVQ5_LATSK</name>
<feature type="domain" description="YceM-like C-terminal" evidence="2">
    <location>
        <begin position="133"/>
        <end position="242"/>
    </location>
</feature>
<evidence type="ECO:0000259" key="1">
    <source>
        <dbReference type="Pfam" id="PF01408"/>
    </source>
</evidence>
<evidence type="ECO:0000313" key="3">
    <source>
        <dbReference type="EMBL" id="SPE20356.1"/>
    </source>
</evidence>
<evidence type="ECO:0000313" key="4">
    <source>
        <dbReference type="Proteomes" id="UP000239650"/>
    </source>
</evidence>
<sequence length="306" mass="33955">MLNIGVIGLGNIAQKAYLPVMAQLQDQVNWVLCSRQPAKLAQLQAQYHFSDGCLSFEALLAKSLDAVFIHTPTNTHYTLVKQALSHGLHVFVDKPLSENPLEVAELYKLAAQQGLLLTVGFNRRFVPQLQKLKSIPNKQLINVTKTRVDTRQPAAFAIYDLMIHTINTALYLANDVGLSYNVQTYCKQDANQQLQVAQLTVETASQLITATLNMQGGTNQEIASLQSPHGLFTVDNLTQYTAKTATDNRQQQPADWEPTLVTRGFDPMIKAFITALQTNGENPVSPASSLLTHQLCHTMCRQAQRR</sequence>
<dbReference type="Pfam" id="PF21378">
    <property type="entry name" value="YceM-like_C"/>
    <property type="match status" value="1"/>
</dbReference>
<dbReference type="InterPro" id="IPR000683">
    <property type="entry name" value="Gfo/Idh/MocA-like_OxRdtase_N"/>
</dbReference>
<dbReference type="Gene3D" id="3.30.360.10">
    <property type="entry name" value="Dihydrodipicolinate Reductase, domain 2"/>
    <property type="match status" value="1"/>
</dbReference>
<dbReference type="InterPro" id="IPR051317">
    <property type="entry name" value="Gfo/Idh/MocA_oxidoreduct"/>
</dbReference>
<dbReference type="AlphaFoldDB" id="A0AAE8LVQ5"/>
<feature type="domain" description="Gfo/Idh/MocA-like oxidoreductase N-terminal" evidence="1">
    <location>
        <begin position="2"/>
        <end position="121"/>
    </location>
</feature>
<organism evidence="3 4">
    <name type="scientific">Latilactobacillus sakei</name>
    <name type="common">Lactobacillus sakei</name>
    <dbReference type="NCBI Taxonomy" id="1599"/>
    <lineage>
        <taxon>Bacteria</taxon>
        <taxon>Bacillati</taxon>
        <taxon>Bacillota</taxon>
        <taxon>Bacilli</taxon>
        <taxon>Lactobacillales</taxon>
        <taxon>Lactobacillaceae</taxon>
        <taxon>Latilactobacillus</taxon>
    </lineage>
</organism>
<evidence type="ECO:0000259" key="2">
    <source>
        <dbReference type="Pfam" id="PF21378"/>
    </source>
</evidence>
<dbReference type="Proteomes" id="UP000239650">
    <property type="component" value="Unassembled WGS sequence"/>
</dbReference>
<dbReference type="SUPFAM" id="SSF51735">
    <property type="entry name" value="NAD(P)-binding Rossmann-fold domains"/>
    <property type="match status" value="1"/>
</dbReference>
<dbReference type="SUPFAM" id="SSF55347">
    <property type="entry name" value="Glyceraldehyde-3-phosphate dehydrogenase-like, C-terminal domain"/>
    <property type="match status" value="1"/>
</dbReference>
<dbReference type="Pfam" id="PF01408">
    <property type="entry name" value="GFO_IDH_MocA"/>
    <property type="match status" value="1"/>
</dbReference>
<dbReference type="InterPro" id="IPR048477">
    <property type="entry name" value="YceM-like_C"/>
</dbReference>